<feature type="domain" description="CAP-Gly" evidence="2">
    <location>
        <begin position="47"/>
        <end position="89"/>
    </location>
</feature>
<dbReference type="PROSITE" id="PS50245">
    <property type="entry name" value="CAP_GLY_2"/>
    <property type="match status" value="2"/>
</dbReference>
<reference evidence="3" key="1">
    <citation type="submission" date="2021-03" db="EMBL/GenBank/DDBJ databases">
        <authorList>
            <person name="Bekaert M."/>
        </authorList>
    </citation>
    <scope>NUCLEOTIDE SEQUENCE</scope>
</reference>
<dbReference type="SMART" id="SM01052">
    <property type="entry name" value="CAP_GLY"/>
    <property type="match status" value="2"/>
</dbReference>
<dbReference type="PROSITE" id="PS00845">
    <property type="entry name" value="CAP_GLY_1"/>
    <property type="match status" value="1"/>
</dbReference>
<name>A0A8S3QHD3_MYTED</name>
<sequence length="250" mass="27695">MITNYRCKRKETRLKGRAPSITDLGDIEYGDRVIVAGQRKGTVKYVGESKFAPGIWYGIELDRPVGKNDGSVNGERYFQCKTKHGVFAPLSRIQKLGDRRFSSSESLDAISWGAVSEKVDRRSGSFTGRSRTPIKRPKSGHSISRTPGSSSEFKLEVGMSVFCNNELGIVRYIGPAEFGEGLWVGVELRTPKGKNDGSVQERRYFTCKPDHGLLVRPNKITVRGINGAKLLGDYFGSKEGTPEDVRTDGR</sequence>
<comment type="caution">
    <text evidence="3">The sequence shown here is derived from an EMBL/GenBank/DDBJ whole genome shotgun (WGS) entry which is preliminary data.</text>
</comment>
<dbReference type="Gene3D" id="2.30.30.190">
    <property type="entry name" value="CAP Gly-rich-like domain"/>
    <property type="match status" value="2"/>
</dbReference>
<feature type="region of interest" description="Disordered" evidence="1">
    <location>
        <begin position="122"/>
        <end position="149"/>
    </location>
</feature>
<evidence type="ECO:0000313" key="3">
    <source>
        <dbReference type="EMBL" id="CAG2194471.1"/>
    </source>
</evidence>
<organism evidence="3 4">
    <name type="scientific">Mytilus edulis</name>
    <name type="common">Blue mussel</name>
    <dbReference type="NCBI Taxonomy" id="6550"/>
    <lineage>
        <taxon>Eukaryota</taxon>
        <taxon>Metazoa</taxon>
        <taxon>Spiralia</taxon>
        <taxon>Lophotrochozoa</taxon>
        <taxon>Mollusca</taxon>
        <taxon>Bivalvia</taxon>
        <taxon>Autobranchia</taxon>
        <taxon>Pteriomorphia</taxon>
        <taxon>Mytilida</taxon>
        <taxon>Mytiloidea</taxon>
        <taxon>Mytilidae</taxon>
        <taxon>Mytilinae</taxon>
        <taxon>Mytilus</taxon>
    </lineage>
</organism>
<feature type="domain" description="CAP-Gly" evidence="2">
    <location>
        <begin position="174"/>
        <end position="216"/>
    </location>
</feature>
<dbReference type="AlphaFoldDB" id="A0A8S3QHD3"/>
<dbReference type="InterPro" id="IPR036859">
    <property type="entry name" value="CAP-Gly_dom_sf"/>
</dbReference>
<evidence type="ECO:0000259" key="2">
    <source>
        <dbReference type="PROSITE" id="PS50245"/>
    </source>
</evidence>
<dbReference type="Pfam" id="PF01302">
    <property type="entry name" value="CAP_GLY"/>
    <property type="match status" value="2"/>
</dbReference>
<proteinExistence type="predicted"/>
<accession>A0A8S3QHD3</accession>
<dbReference type="OrthoDB" id="2130750at2759"/>
<keyword evidence="4" id="KW-1185">Reference proteome</keyword>
<dbReference type="SUPFAM" id="SSF74924">
    <property type="entry name" value="Cap-Gly domain"/>
    <property type="match status" value="2"/>
</dbReference>
<dbReference type="EMBL" id="CAJPWZ010000481">
    <property type="protein sequence ID" value="CAG2194471.1"/>
    <property type="molecule type" value="Genomic_DNA"/>
</dbReference>
<evidence type="ECO:0000313" key="4">
    <source>
        <dbReference type="Proteomes" id="UP000683360"/>
    </source>
</evidence>
<dbReference type="Proteomes" id="UP000683360">
    <property type="component" value="Unassembled WGS sequence"/>
</dbReference>
<dbReference type="InterPro" id="IPR000938">
    <property type="entry name" value="CAP-Gly_domain"/>
</dbReference>
<protein>
    <submittedName>
        <fullName evidence="3">CLIP3_4</fullName>
    </submittedName>
</protein>
<dbReference type="PANTHER" id="PTHR18916">
    <property type="entry name" value="DYNACTIN 1-RELATED MICROTUBULE-BINDING"/>
    <property type="match status" value="1"/>
</dbReference>
<evidence type="ECO:0000256" key="1">
    <source>
        <dbReference type="SAM" id="MobiDB-lite"/>
    </source>
</evidence>
<gene>
    <name evidence="3" type="ORF">MEDL_9489</name>
</gene>
<dbReference type="PANTHER" id="PTHR18916:SF88">
    <property type="entry name" value="CAP-GLY DOMAIN-CONTAINING PROTEIN"/>
    <property type="match status" value="1"/>
</dbReference>